<comment type="subcellular location">
    <subcellularLocation>
        <location evidence="1">Membrane</location>
        <topology evidence="1">Multi-pass membrane protein</topology>
    </subcellularLocation>
</comment>
<sequence>MRQGITKKYIFLVFFIALFILVARLFYPFMTVILWSGLLYAFINPLYERCTKLLQHGKAARSKRPFSEKILAGVFSVLGVLIIIGPLSFLALELVKQVVSLSRDFLNFIDKNAELFSLGPNSPVGGLINRLSEGAIDLSRLNIVHELKTTLMASSGKLIGFSGTLIKNAASLAMTLAFMVFTLYFLLVDGKHLAGLVVSAIPIERTYTTMFMEKFSESGRQLILGYFLVSIYQALAMFILCLIFKLEGALVLAVLTAIASFIPMVGTSLVWVPTSLILGLSGSVGRAVAFFLLAAFFVAFSDNFIRPMVLGEKLKIHPLLIFFAIVGGLRIFGINGLLLGPLIVVIFFAAAGLYEQIDDIQAPEPDKKETSSP</sequence>
<evidence type="ECO:0000256" key="6">
    <source>
        <dbReference type="SAM" id="Phobius"/>
    </source>
</evidence>
<evidence type="ECO:0000256" key="2">
    <source>
        <dbReference type="ARBA" id="ARBA00009773"/>
    </source>
</evidence>
<protein>
    <recommendedName>
        <fullName evidence="8">AI-2E family transporter</fullName>
    </recommendedName>
</protein>
<evidence type="ECO:0000256" key="5">
    <source>
        <dbReference type="ARBA" id="ARBA00023136"/>
    </source>
</evidence>
<feature type="transmembrane region" description="Helical" evidence="6">
    <location>
        <begin position="277"/>
        <end position="300"/>
    </location>
</feature>
<feature type="transmembrane region" description="Helical" evidence="6">
    <location>
        <begin position="70"/>
        <end position="92"/>
    </location>
</feature>
<dbReference type="AlphaFoldDB" id="A0A644TG71"/>
<feature type="transmembrane region" description="Helical" evidence="6">
    <location>
        <begin position="250"/>
        <end position="271"/>
    </location>
</feature>
<name>A0A644TG71_9ZZZZ</name>
<reference evidence="7" key="1">
    <citation type="submission" date="2019-08" db="EMBL/GenBank/DDBJ databases">
        <authorList>
            <person name="Kucharzyk K."/>
            <person name="Murdoch R.W."/>
            <person name="Higgins S."/>
            <person name="Loffler F."/>
        </authorList>
    </citation>
    <scope>NUCLEOTIDE SEQUENCE</scope>
</reference>
<feature type="transmembrane region" description="Helical" evidence="6">
    <location>
        <begin position="223"/>
        <end position="243"/>
    </location>
</feature>
<proteinExistence type="inferred from homology"/>
<comment type="caution">
    <text evidence="7">The sequence shown here is derived from an EMBL/GenBank/DDBJ whole genome shotgun (WGS) entry which is preliminary data.</text>
</comment>
<keyword evidence="3 6" id="KW-0812">Transmembrane</keyword>
<dbReference type="Pfam" id="PF01594">
    <property type="entry name" value="AI-2E_transport"/>
    <property type="match status" value="1"/>
</dbReference>
<evidence type="ECO:0000256" key="3">
    <source>
        <dbReference type="ARBA" id="ARBA00022692"/>
    </source>
</evidence>
<keyword evidence="5 6" id="KW-0472">Membrane</keyword>
<dbReference type="EMBL" id="VSSQ01000030">
    <property type="protein sequence ID" value="MPL65883.1"/>
    <property type="molecule type" value="Genomic_DNA"/>
</dbReference>
<dbReference type="PANTHER" id="PTHR21716">
    <property type="entry name" value="TRANSMEMBRANE PROTEIN"/>
    <property type="match status" value="1"/>
</dbReference>
<gene>
    <name evidence="7" type="ORF">SDC9_11548</name>
</gene>
<feature type="transmembrane region" description="Helical" evidence="6">
    <location>
        <begin position="165"/>
        <end position="186"/>
    </location>
</feature>
<dbReference type="PANTHER" id="PTHR21716:SF4">
    <property type="entry name" value="TRANSMEMBRANE PROTEIN 245"/>
    <property type="match status" value="1"/>
</dbReference>
<accession>A0A644TG71</accession>
<evidence type="ECO:0000256" key="4">
    <source>
        <dbReference type="ARBA" id="ARBA00022989"/>
    </source>
</evidence>
<evidence type="ECO:0008006" key="8">
    <source>
        <dbReference type="Google" id="ProtNLM"/>
    </source>
</evidence>
<feature type="transmembrane region" description="Helical" evidence="6">
    <location>
        <begin position="321"/>
        <end position="354"/>
    </location>
</feature>
<organism evidence="7">
    <name type="scientific">bioreactor metagenome</name>
    <dbReference type="NCBI Taxonomy" id="1076179"/>
    <lineage>
        <taxon>unclassified sequences</taxon>
        <taxon>metagenomes</taxon>
        <taxon>ecological metagenomes</taxon>
    </lineage>
</organism>
<comment type="similarity">
    <text evidence="2">Belongs to the autoinducer-2 exporter (AI-2E) (TC 2.A.86) family.</text>
</comment>
<feature type="transmembrane region" description="Helical" evidence="6">
    <location>
        <begin position="9"/>
        <end position="27"/>
    </location>
</feature>
<evidence type="ECO:0000256" key="1">
    <source>
        <dbReference type="ARBA" id="ARBA00004141"/>
    </source>
</evidence>
<keyword evidence="4 6" id="KW-1133">Transmembrane helix</keyword>
<evidence type="ECO:0000313" key="7">
    <source>
        <dbReference type="EMBL" id="MPL65883.1"/>
    </source>
</evidence>
<dbReference type="InterPro" id="IPR002549">
    <property type="entry name" value="AI-2E-like"/>
</dbReference>
<dbReference type="GO" id="GO:0016020">
    <property type="term" value="C:membrane"/>
    <property type="evidence" value="ECO:0007669"/>
    <property type="project" value="UniProtKB-SubCell"/>
</dbReference>